<protein>
    <submittedName>
        <fullName evidence="2">Heme-binding protein</fullName>
    </submittedName>
</protein>
<reference evidence="2 3" key="1">
    <citation type="journal article" date="2021" name="Int. J. Syst. Evol. Microbiol.">
        <title>Amazonocrinis nigriterrae gen. nov., sp. nov., Atlanticothrix silvestris gen. nov., sp. nov. and Dendronalium phyllosphericum gen. nov., sp. nov., nostocacean cyanobacteria from Brazilian environments.</title>
        <authorList>
            <person name="Alvarenga D.O."/>
            <person name="Andreote A.P.D."/>
            <person name="Branco L.H.Z."/>
            <person name="Delbaje E."/>
            <person name="Cruz R.B."/>
            <person name="Varani A.M."/>
            <person name="Fiore M.F."/>
        </authorList>
    </citation>
    <scope>NUCLEOTIDE SEQUENCE [LARGE SCALE GENOMIC DNA]</scope>
    <source>
        <strain evidence="2 3">CENA67</strain>
    </source>
</reference>
<dbReference type="CDD" id="cd06587">
    <property type="entry name" value="VOC"/>
    <property type="match status" value="1"/>
</dbReference>
<dbReference type="InterPro" id="IPR038084">
    <property type="entry name" value="PduO/GlcC-like_sf"/>
</dbReference>
<dbReference type="AlphaFoldDB" id="A0A8J7L8C9"/>
<dbReference type="Gene3D" id="3.10.180.10">
    <property type="entry name" value="2,3-Dihydroxybiphenyl 1,2-Dioxygenase, domain 1"/>
    <property type="match status" value="1"/>
</dbReference>
<dbReference type="InterPro" id="IPR005624">
    <property type="entry name" value="PduO/GlcC-like"/>
</dbReference>
<evidence type="ECO:0000313" key="3">
    <source>
        <dbReference type="Proteomes" id="UP000632766"/>
    </source>
</evidence>
<sequence>MLTLKDAQKIVASAEQKAIEIGQPMNIAVVDHGGNLITHVRMDEAWIGSIDIAIKKAYTARAFNISTKELAAHSQCGGEFFGIHASNNGKVMIFAGGIPLKQNGTIVGAIGVSGGSGKQDQEVAEAGVAGLTNIEGIFHCNVNCTDLDRSLTFYEMLGFKVITDFSKGMSSAAMAKAFGLPYAELRGVHLTLENDPKATRIDLVEFLDPKTEGQPYPNLNHTGVARICLRTNDIHQVYENLKARSVNFLSEPQKLPGTDATIVCFTDPDGNVLELLEGAI</sequence>
<dbReference type="SUPFAM" id="SSF143744">
    <property type="entry name" value="GlcG-like"/>
    <property type="match status" value="1"/>
</dbReference>
<dbReference type="Proteomes" id="UP000632766">
    <property type="component" value="Unassembled WGS sequence"/>
</dbReference>
<dbReference type="PANTHER" id="PTHR34309:SF1">
    <property type="entry name" value="PROTEIN GLCG"/>
    <property type="match status" value="1"/>
</dbReference>
<dbReference type="Pfam" id="PF03928">
    <property type="entry name" value="HbpS-like"/>
    <property type="match status" value="1"/>
</dbReference>
<gene>
    <name evidence="2" type="ORF">I8748_12885</name>
</gene>
<dbReference type="InterPro" id="IPR037523">
    <property type="entry name" value="VOC_core"/>
</dbReference>
<dbReference type="PROSITE" id="PS51819">
    <property type="entry name" value="VOC"/>
    <property type="match status" value="1"/>
</dbReference>
<evidence type="ECO:0000313" key="2">
    <source>
        <dbReference type="EMBL" id="MBH8563065.1"/>
    </source>
</evidence>
<proteinExistence type="predicted"/>
<organism evidence="2 3">
    <name type="scientific">Amazonocrinis nigriterrae CENA67</name>
    <dbReference type="NCBI Taxonomy" id="2794033"/>
    <lineage>
        <taxon>Bacteria</taxon>
        <taxon>Bacillati</taxon>
        <taxon>Cyanobacteriota</taxon>
        <taxon>Cyanophyceae</taxon>
        <taxon>Nostocales</taxon>
        <taxon>Nostocaceae</taxon>
        <taxon>Amazonocrinis</taxon>
        <taxon>Amazonocrinis nigriterrae</taxon>
    </lineage>
</organism>
<dbReference type="SUPFAM" id="SSF54593">
    <property type="entry name" value="Glyoxalase/Bleomycin resistance protein/Dihydroxybiphenyl dioxygenase"/>
    <property type="match status" value="1"/>
</dbReference>
<dbReference type="InterPro" id="IPR029068">
    <property type="entry name" value="Glyas_Bleomycin-R_OHBP_Dase"/>
</dbReference>
<keyword evidence="3" id="KW-1185">Reference proteome</keyword>
<feature type="domain" description="VOC" evidence="1">
    <location>
        <begin position="136"/>
        <end position="278"/>
    </location>
</feature>
<dbReference type="InterPro" id="IPR052517">
    <property type="entry name" value="GlcG_carb_metab_protein"/>
</dbReference>
<evidence type="ECO:0000259" key="1">
    <source>
        <dbReference type="PROSITE" id="PS51819"/>
    </source>
</evidence>
<dbReference type="Pfam" id="PF00903">
    <property type="entry name" value="Glyoxalase"/>
    <property type="match status" value="1"/>
</dbReference>
<dbReference type="Gene3D" id="3.30.450.150">
    <property type="entry name" value="Haem-degrading domain"/>
    <property type="match status" value="1"/>
</dbReference>
<dbReference type="RefSeq" id="WP_198124961.1">
    <property type="nucleotide sequence ID" value="NZ_JAECZC010000019.1"/>
</dbReference>
<dbReference type="InterPro" id="IPR004360">
    <property type="entry name" value="Glyas_Fos-R_dOase_dom"/>
</dbReference>
<dbReference type="PANTHER" id="PTHR34309">
    <property type="entry name" value="SLR1406 PROTEIN"/>
    <property type="match status" value="1"/>
</dbReference>
<name>A0A8J7L8C9_9NOST</name>
<accession>A0A8J7L8C9</accession>
<dbReference type="EMBL" id="JAECZC010000019">
    <property type="protein sequence ID" value="MBH8563065.1"/>
    <property type="molecule type" value="Genomic_DNA"/>
</dbReference>
<comment type="caution">
    <text evidence="2">The sequence shown here is derived from an EMBL/GenBank/DDBJ whole genome shotgun (WGS) entry which is preliminary data.</text>
</comment>